<protein>
    <submittedName>
        <fullName evidence="1">Uncharacterized protein</fullName>
    </submittedName>
</protein>
<proteinExistence type="predicted"/>
<dbReference type="OrthoDB" id="1436222at2"/>
<dbReference type="STRING" id="1763537.ULVI_09160"/>
<dbReference type="AlphaFoldDB" id="A0A167HLI7"/>
<evidence type="ECO:0000313" key="1">
    <source>
        <dbReference type="EMBL" id="OAB78740.1"/>
    </source>
</evidence>
<keyword evidence="2" id="KW-1185">Reference proteome</keyword>
<evidence type="ECO:0000313" key="2">
    <source>
        <dbReference type="Proteomes" id="UP000077013"/>
    </source>
</evidence>
<dbReference type="EMBL" id="LRXL01000037">
    <property type="protein sequence ID" value="OAB78740.1"/>
    <property type="molecule type" value="Genomic_DNA"/>
</dbReference>
<comment type="caution">
    <text evidence="1">The sequence shown here is derived from an EMBL/GenBank/DDBJ whole genome shotgun (WGS) entry which is preliminary data.</text>
</comment>
<reference evidence="1 2" key="1">
    <citation type="submission" date="2016-02" db="EMBL/GenBank/DDBJ databases">
        <title>Ulvibacter sp. LPB0005, isolated from Thais luteostoma.</title>
        <authorList>
            <person name="Shin S.-K."/>
            <person name="Yi H."/>
        </authorList>
    </citation>
    <scope>NUCLEOTIDE SEQUENCE [LARGE SCALE GENOMIC DNA]</scope>
    <source>
        <strain evidence="1 2">LPB0005</strain>
    </source>
</reference>
<dbReference type="Proteomes" id="UP000077013">
    <property type="component" value="Unassembled WGS sequence"/>
</dbReference>
<accession>A0A167HLI7</accession>
<organism evidence="1 2">
    <name type="scientific">Cochleicola gelatinilyticus</name>
    <dbReference type="NCBI Taxonomy" id="1763537"/>
    <lineage>
        <taxon>Bacteria</taxon>
        <taxon>Pseudomonadati</taxon>
        <taxon>Bacteroidota</taxon>
        <taxon>Flavobacteriia</taxon>
        <taxon>Flavobacteriales</taxon>
        <taxon>Flavobacteriaceae</taxon>
        <taxon>Cochleicola</taxon>
    </lineage>
</organism>
<dbReference type="RefSeq" id="WP_068592033.1">
    <property type="nucleotide sequence ID" value="NZ_LRXL01000037.1"/>
</dbReference>
<name>A0A167HLI7_9FLAO</name>
<gene>
    <name evidence="1" type="ORF">ULVI_09160</name>
</gene>
<sequence length="84" mass="10284">MIEQKKTCKTTITDEEYFLNDRIPHGSAVGLRNVYSEEQLKQRIPMRDVKWEEKEGDYIEVWYELKNEKWILVDSYKYDRSTKF</sequence>